<feature type="region of interest" description="Disordered" evidence="5">
    <location>
        <begin position="92"/>
        <end position="176"/>
    </location>
</feature>
<feature type="domain" description="HTH tetR-type" evidence="6">
    <location>
        <begin position="15"/>
        <end position="75"/>
    </location>
</feature>
<dbReference type="AlphaFoldDB" id="A0A952KD65"/>
<dbReference type="Proteomes" id="UP000700706">
    <property type="component" value="Unassembled WGS sequence"/>
</dbReference>
<evidence type="ECO:0000259" key="6">
    <source>
        <dbReference type="PROSITE" id="PS50977"/>
    </source>
</evidence>
<evidence type="ECO:0000256" key="2">
    <source>
        <dbReference type="ARBA" id="ARBA00023125"/>
    </source>
</evidence>
<name>A0A952KD65_9PROT</name>
<gene>
    <name evidence="7" type="ORF">JF625_06815</name>
</gene>
<reference evidence="7" key="1">
    <citation type="submission" date="2020-06" db="EMBL/GenBank/DDBJ databases">
        <title>Stable isotope informed genome-resolved metagenomics uncovers potential trophic interactions in rhizosphere soil.</title>
        <authorList>
            <person name="Starr E.P."/>
            <person name="Shi S."/>
            <person name="Blazewicz S.J."/>
            <person name="Koch B.J."/>
            <person name="Probst A.J."/>
            <person name="Hungate B.A."/>
            <person name="Pett-Ridge J."/>
            <person name="Firestone M.K."/>
            <person name="Banfield J.F."/>
        </authorList>
    </citation>
    <scope>NUCLEOTIDE SEQUENCE</scope>
    <source>
        <strain evidence="7">YM_69_17</strain>
    </source>
</reference>
<dbReference type="PROSITE" id="PS50977">
    <property type="entry name" value="HTH_TETR_2"/>
    <property type="match status" value="1"/>
</dbReference>
<dbReference type="InterPro" id="IPR001647">
    <property type="entry name" value="HTH_TetR"/>
</dbReference>
<keyword evidence="2 4" id="KW-0238">DNA-binding</keyword>
<keyword evidence="1" id="KW-0805">Transcription regulation</keyword>
<feature type="DNA-binding region" description="H-T-H motif" evidence="4">
    <location>
        <begin position="38"/>
        <end position="57"/>
    </location>
</feature>
<proteinExistence type="predicted"/>
<feature type="compositionally biased region" description="Basic residues" evidence="5">
    <location>
        <begin position="166"/>
        <end position="176"/>
    </location>
</feature>
<organism evidence="7 8">
    <name type="scientific">Inquilinus limosus</name>
    <dbReference type="NCBI Taxonomy" id="171674"/>
    <lineage>
        <taxon>Bacteria</taxon>
        <taxon>Pseudomonadati</taxon>
        <taxon>Pseudomonadota</taxon>
        <taxon>Alphaproteobacteria</taxon>
        <taxon>Rhodospirillales</taxon>
        <taxon>Rhodospirillaceae</taxon>
        <taxon>Inquilinus</taxon>
    </lineage>
</organism>
<keyword evidence="3" id="KW-0804">Transcription</keyword>
<feature type="compositionally biased region" description="Basic residues" evidence="5">
    <location>
        <begin position="1"/>
        <end position="12"/>
    </location>
</feature>
<evidence type="ECO:0000256" key="5">
    <source>
        <dbReference type="SAM" id="MobiDB-lite"/>
    </source>
</evidence>
<evidence type="ECO:0000313" key="7">
    <source>
        <dbReference type="EMBL" id="MBW8724852.1"/>
    </source>
</evidence>
<dbReference type="InterPro" id="IPR009057">
    <property type="entry name" value="Homeodomain-like_sf"/>
</dbReference>
<protein>
    <submittedName>
        <fullName evidence="7">TetR/AcrR family transcriptional regulator</fullName>
    </submittedName>
</protein>
<sequence>MASRPAARRGPKPKPGTRGTLVQAGLGIMHAEGYAATGIQAIVEGAGVPKGSFYNHFASKEAFGAEVIDAYSERGQAKLRAILTERAPGRPFRRLDRADRGLHRRGPGRRFGGAPLSRPVAGRLRHEQLGGRAAADAGGEERRPAPRLQAGRLRRAPGLSGLSPAGRRRCGRSPRR</sequence>
<evidence type="ECO:0000256" key="1">
    <source>
        <dbReference type="ARBA" id="ARBA00023015"/>
    </source>
</evidence>
<dbReference type="PANTHER" id="PTHR47506">
    <property type="entry name" value="TRANSCRIPTIONAL REGULATORY PROTEIN"/>
    <property type="match status" value="1"/>
</dbReference>
<dbReference type="GO" id="GO:0003677">
    <property type="term" value="F:DNA binding"/>
    <property type="evidence" value="ECO:0007669"/>
    <property type="project" value="UniProtKB-UniRule"/>
</dbReference>
<dbReference type="EMBL" id="JAEKLZ010000146">
    <property type="protein sequence ID" value="MBW8724852.1"/>
    <property type="molecule type" value="Genomic_DNA"/>
</dbReference>
<comment type="caution">
    <text evidence="7">The sequence shown here is derived from an EMBL/GenBank/DDBJ whole genome shotgun (WGS) entry which is preliminary data.</text>
</comment>
<evidence type="ECO:0000256" key="4">
    <source>
        <dbReference type="PROSITE-ProRule" id="PRU00335"/>
    </source>
</evidence>
<dbReference type="PANTHER" id="PTHR47506:SF6">
    <property type="entry name" value="HTH-TYPE TRANSCRIPTIONAL REPRESSOR NEMR"/>
    <property type="match status" value="1"/>
</dbReference>
<dbReference type="Pfam" id="PF00440">
    <property type="entry name" value="TetR_N"/>
    <property type="match status" value="1"/>
</dbReference>
<evidence type="ECO:0000256" key="3">
    <source>
        <dbReference type="ARBA" id="ARBA00023163"/>
    </source>
</evidence>
<dbReference type="Gene3D" id="1.10.357.10">
    <property type="entry name" value="Tetracycline Repressor, domain 2"/>
    <property type="match status" value="1"/>
</dbReference>
<feature type="region of interest" description="Disordered" evidence="5">
    <location>
        <begin position="1"/>
        <end position="20"/>
    </location>
</feature>
<dbReference type="SUPFAM" id="SSF46689">
    <property type="entry name" value="Homeodomain-like"/>
    <property type="match status" value="1"/>
</dbReference>
<evidence type="ECO:0000313" key="8">
    <source>
        <dbReference type="Proteomes" id="UP000700706"/>
    </source>
</evidence>
<accession>A0A952KD65</accession>
<dbReference type="PRINTS" id="PR00455">
    <property type="entry name" value="HTHTETR"/>
</dbReference>